<keyword evidence="2 5" id="KW-0255">Endonuclease</keyword>
<dbReference type="RefSeq" id="WP_356711538.1">
    <property type="nucleotide sequence ID" value="NZ_JBEXIP010000028.1"/>
</dbReference>
<gene>
    <name evidence="5" type="ORF">ABZV61_28465</name>
</gene>
<dbReference type="Proteomes" id="UP001550044">
    <property type="component" value="Unassembled WGS sequence"/>
</dbReference>
<keyword evidence="1" id="KW-0540">Nuclease</keyword>
<evidence type="ECO:0000259" key="4">
    <source>
        <dbReference type="Pfam" id="PF09126"/>
    </source>
</evidence>
<dbReference type="Gene3D" id="1.10.10.10">
    <property type="entry name" value="Winged helix-like DNA-binding domain superfamily/Winged helix DNA-binding domain"/>
    <property type="match status" value="1"/>
</dbReference>
<keyword evidence="6" id="KW-1185">Reference proteome</keyword>
<organism evidence="5 6">
    <name type="scientific">Streptomyces sp. 900116325</name>
    <dbReference type="NCBI Taxonomy" id="3154295"/>
    <lineage>
        <taxon>Bacteria</taxon>
        <taxon>Bacillati</taxon>
        <taxon>Actinomycetota</taxon>
        <taxon>Actinomycetes</taxon>
        <taxon>Kitasatosporales</taxon>
        <taxon>Streptomycetaceae</taxon>
        <taxon>Streptomyces</taxon>
    </lineage>
</organism>
<evidence type="ECO:0000313" key="5">
    <source>
        <dbReference type="EMBL" id="MET8436640.1"/>
    </source>
</evidence>
<dbReference type="InterPro" id="IPR015210">
    <property type="entry name" value="NaeI"/>
</dbReference>
<dbReference type="SUPFAM" id="SSF52980">
    <property type="entry name" value="Restriction endonuclease-like"/>
    <property type="match status" value="1"/>
</dbReference>
<proteinExistence type="predicted"/>
<dbReference type="InterPro" id="IPR037057">
    <property type="entry name" value="DNA_rep_MutH/T2_RE_sf"/>
</dbReference>
<name>A0ABV2UFL4_9ACTN</name>
<protein>
    <submittedName>
        <fullName evidence="5">NaeI family type II restriction endonuclease</fullName>
    </submittedName>
</protein>
<evidence type="ECO:0000256" key="3">
    <source>
        <dbReference type="ARBA" id="ARBA00022801"/>
    </source>
</evidence>
<reference evidence="5 6" key="1">
    <citation type="submission" date="2024-06" db="EMBL/GenBank/DDBJ databases">
        <title>The Natural Products Discovery Center: Release of the First 8490 Sequenced Strains for Exploring Actinobacteria Biosynthetic Diversity.</title>
        <authorList>
            <person name="Kalkreuter E."/>
            <person name="Kautsar S.A."/>
            <person name="Yang D."/>
            <person name="Bader C.D."/>
            <person name="Teijaro C.N."/>
            <person name="Fluegel L."/>
            <person name="Davis C.M."/>
            <person name="Simpson J.R."/>
            <person name="Lauterbach L."/>
            <person name="Steele A.D."/>
            <person name="Gui C."/>
            <person name="Meng S."/>
            <person name="Li G."/>
            <person name="Viehrig K."/>
            <person name="Ye F."/>
            <person name="Su P."/>
            <person name="Kiefer A.F."/>
            <person name="Nichols A."/>
            <person name="Cepeda A.J."/>
            <person name="Yan W."/>
            <person name="Fan B."/>
            <person name="Jiang Y."/>
            <person name="Adhikari A."/>
            <person name="Zheng C.-J."/>
            <person name="Schuster L."/>
            <person name="Cowan T.M."/>
            <person name="Smanski M.J."/>
            <person name="Chevrette M.G."/>
            <person name="De Carvalho L.P.S."/>
            <person name="Shen B."/>
        </authorList>
    </citation>
    <scope>NUCLEOTIDE SEQUENCE [LARGE SCALE GENOMIC DNA]</scope>
    <source>
        <strain evidence="5 6">NPDC005137</strain>
    </source>
</reference>
<keyword evidence="3" id="KW-0378">Hydrolase</keyword>
<accession>A0ABV2UFL4</accession>
<sequence>MPKLVLPELGALCASERPPAHQLVGPEDDLELQSVLGWFRSHPVDALYTEAIGNSIDYVLDGGRTGRFDLQLPTVHPGERASVGAKLEYEVLRVFDLPKVKPLDTVINGSPVDIKATTTGNWTIPSEAHCQLCICTKIELSKNRHRTLLVRTHRSWLQEGENKDGKRGLAAHARDHWSEPLYDWTPLPVNPLRYLTDVQAAEVLADKPGQVKRLLKMFQYLEGRVIPRNVIMTVGAGKDDPVRRAREARGPAEQLGLNLLCGDKVESREVAAAHGYALRPGEWLALRQDADQTNTSP</sequence>
<evidence type="ECO:0000256" key="2">
    <source>
        <dbReference type="ARBA" id="ARBA00022759"/>
    </source>
</evidence>
<dbReference type="Gene3D" id="3.40.600.10">
    <property type="entry name" value="DNA mismatch repair MutH/Restriction endonuclease, type II"/>
    <property type="match status" value="1"/>
</dbReference>
<dbReference type="InterPro" id="IPR011335">
    <property type="entry name" value="Restrct_endonuc-II-like"/>
</dbReference>
<evidence type="ECO:0000313" key="6">
    <source>
        <dbReference type="Proteomes" id="UP001550044"/>
    </source>
</evidence>
<feature type="domain" description="Type II restriction enzyme NaeI" evidence="4">
    <location>
        <begin position="43"/>
        <end position="287"/>
    </location>
</feature>
<evidence type="ECO:0000256" key="1">
    <source>
        <dbReference type="ARBA" id="ARBA00022722"/>
    </source>
</evidence>
<dbReference type="InterPro" id="IPR036388">
    <property type="entry name" value="WH-like_DNA-bd_sf"/>
</dbReference>
<comment type="caution">
    <text evidence="5">The sequence shown here is derived from an EMBL/GenBank/DDBJ whole genome shotgun (WGS) entry which is preliminary data.</text>
</comment>
<dbReference type="Pfam" id="PF09126">
    <property type="entry name" value="NaeI"/>
    <property type="match status" value="1"/>
</dbReference>
<dbReference type="EMBL" id="JBEXIP010000028">
    <property type="protein sequence ID" value="MET8436640.1"/>
    <property type="molecule type" value="Genomic_DNA"/>
</dbReference>
<dbReference type="GO" id="GO:0004519">
    <property type="term" value="F:endonuclease activity"/>
    <property type="evidence" value="ECO:0007669"/>
    <property type="project" value="UniProtKB-KW"/>
</dbReference>